<dbReference type="OrthoDB" id="5979581at2759"/>
<dbReference type="Gene3D" id="1.10.510.10">
    <property type="entry name" value="Transferase(Phosphotransferase) domain 1"/>
    <property type="match status" value="1"/>
</dbReference>
<dbReference type="KEGG" id="nai:NECAME_06732"/>
<dbReference type="InterPro" id="IPR011009">
    <property type="entry name" value="Kinase-like_dom_sf"/>
</dbReference>
<name>W2TUH1_NECAM</name>
<evidence type="ECO:0000313" key="2">
    <source>
        <dbReference type="Proteomes" id="UP000053676"/>
    </source>
</evidence>
<sequence>MVKEDKSIAKVHMGFFAGSKDLIPVSFRARAGFRGTVKYAPLACHVHREQCRKDDIESWMYMLVEITCGRLPWRNLTSPPVAFNRADATHTPRMRGKFFDAPDYPAIYKLLESALHSTRAQEFPYDWEM</sequence>
<dbReference type="STRING" id="51031.W2TUH1"/>
<accession>W2TUH1</accession>
<dbReference type="PANTHER" id="PTHR11909">
    <property type="entry name" value="CASEIN KINASE-RELATED"/>
    <property type="match status" value="1"/>
</dbReference>
<dbReference type="InterPro" id="IPR050235">
    <property type="entry name" value="CK1_Ser-Thr_kinase"/>
</dbReference>
<dbReference type="SUPFAM" id="SSF56112">
    <property type="entry name" value="Protein kinase-like (PK-like)"/>
    <property type="match status" value="1"/>
</dbReference>
<dbReference type="AlphaFoldDB" id="W2TUH1"/>
<keyword evidence="2" id="KW-1185">Reference proteome</keyword>
<reference evidence="2" key="1">
    <citation type="journal article" date="2014" name="Nat. Genet.">
        <title>Genome of the human hookworm Necator americanus.</title>
        <authorList>
            <person name="Tang Y.T."/>
            <person name="Gao X."/>
            <person name="Rosa B.A."/>
            <person name="Abubucker S."/>
            <person name="Hallsworth-Pepin K."/>
            <person name="Martin J."/>
            <person name="Tyagi R."/>
            <person name="Heizer E."/>
            <person name="Zhang X."/>
            <person name="Bhonagiri-Palsikar V."/>
            <person name="Minx P."/>
            <person name="Warren W.C."/>
            <person name="Wang Q."/>
            <person name="Zhan B."/>
            <person name="Hotez P.J."/>
            <person name="Sternberg P.W."/>
            <person name="Dougall A."/>
            <person name="Gaze S.T."/>
            <person name="Mulvenna J."/>
            <person name="Sotillo J."/>
            <person name="Ranganathan S."/>
            <person name="Rabelo E.M."/>
            <person name="Wilson R.K."/>
            <person name="Felgner P.L."/>
            <person name="Bethony J."/>
            <person name="Hawdon J.M."/>
            <person name="Gasser R.B."/>
            <person name="Loukas A."/>
            <person name="Mitreva M."/>
        </authorList>
    </citation>
    <scope>NUCLEOTIDE SEQUENCE [LARGE SCALE GENOMIC DNA]</scope>
</reference>
<dbReference type="EMBL" id="KI657882">
    <property type="protein sequence ID" value="ETN84702.1"/>
    <property type="molecule type" value="Genomic_DNA"/>
</dbReference>
<dbReference type="OMA" id="NEMADEN"/>
<evidence type="ECO:0008006" key="3">
    <source>
        <dbReference type="Google" id="ProtNLM"/>
    </source>
</evidence>
<evidence type="ECO:0000313" key="1">
    <source>
        <dbReference type="EMBL" id="ETN84702.1"/>
    </source>
</evidence>
<organism evidence="1 2">
    <name type="scientific">Necator americanus</name>
    <name type="common">Human hookworm</name>
    <dbReference type="NCBI Taxonomy" id="51031"/>
    <lineage>
        <taxon>Eukaryota</taxon>
        <taxon>Metazoa</taxon>
        <taxon>Ecdysozoa</taxon>
        <taxon>Nematoda</taxon>
        <taxon>Chromadorea</taxon>
        <taxon>Rhabditida</taxon>
        <taxon>Rhabditina</taxon>
        <taxon>Rhabditomorpha</taxon>
        <taxon>Strongyloidea</taxon>
        <taxon>Ancylostomatidae</taxon>
        <taxon>Bunostominae</taxon>
        <taxon>Necator</taxon>
    </lineage>
</organism>
<gene>
    <name evidence="1" type="ORF">NECAME_06732</name>
</gene>
<protein>
    <recommendedName>
        <fullName evidence="3">Protein kinase domain-containing protein</fullName>
    </recommendedName>
</protein>
<proteinExistence type="predicted"/>
<dbReference type="Proteomes" id="UP000053676">
    <property type="component" value="Unassembled WGS sequence"/>
</dbReference>